<protein>
    <submittedName>
        <fullName evidence="2">Uncharacterized protein</fullName>
    </submittedName>
</protein>
<evidence type="ECO:0000256" key="1">
    <source>
        <dbReference type="SAM" id="MobiDB-lite"/>
    </source>
</evidence>
<dbReference type="AlphaFoldDB" id="A0A565CD96"/>
<name>A0A565CD96_9BRAS</name>
<feature type="compositionally biased region" description="Basic and acidic residues" evidence="1">
    <location>
        <begin position="106"/>
        <end position="133"/>
    </location>
</feature>
<dbReference type="Proteomes" id="UP000489600">
    <property type="component" value="Unassembled WGS sequence"/>
</dbReference>
<comment type="caution">
    <text evidence="2">The sequence shown here is derived from an EMBL/GenBank/DDBJ whole genome shotgun (WGS) entry which is preliminary data.</text>
</comment>
<reference evidence="2" key="1">
    <citation type="submission" date="2019-07" db="EMBL/GenBank/DDBJ databases">
        <authorList>
            <person name="Dittberner H."/>
        </authorList>
    </citation>
    <scope>NUCLEOTIDE SEQUENCE [LARGE SCALE GENOMIC DNA]</scope>
</reference>
<keyword evidence="3" id="KW-1185">Reference proteome</keyword>
<proteinExistence type="predicted"/>
<feature type="compositionally biased region" description="Basic and acidic residues" evidence="1">
    <location>
        <begin position="159"/>
        <end position="184"/>
    </location>
</feature>
<feature type="region of interest" description="Disordered" evidence="1">
    <location>
        <begin position="74"/>
        <end position="184"/>
    </location>
</feature>
<dbReference type="InterPro" id="IPR029000">
    <property type="entry name" value="Cyclophilin-like_dom_sf"/>
</dbReference>
<accession>A0A565CD96</accession>
<organism evidence="2 3">
    <name type="scientific">Arabis nemorensis</name>
    <dbReference type="NCBI Taxonomy" id="586526"/>
    <lineage>
        <taxon>Eukaryota</taxon>
        <taxon>Viridiplantae</taxon>
        <taxon>Streptophyta</taxon>
        <taxon>Embryophyta</taxon>
        <taxon>Tracheophyta</taxon>
        <taxon>Spermatophyta</taxon>
        <taxon>Magnoliopsida</taxon>
        <taxon>eudicotyledons</taxon>
        <taxon>Gunneridae</taxon>
        <taxon>Pentapetalae</taxon>
        <taxon>rosids</taxon>
        <taxon>malvids</taxon>
        <taxon>Brassicales</taxon>
        <taxon>Brassicaceae</taxon>
        <taxon>Arabideae</taxon>
        <taxon>Arabis</taxon>
    </lineage>
</organism>
<evidence type="ECO:0000313" key="3">
    <source>
        <dbReference type="Proteomes" id="UP000489600"/>
    </source>
</evidence>
<feature type="compositionally biased region" description="Basic and acidic residues" evidence="1">
    <location>
        <begin position="77"/>
        <end position="99"/>
    </location>
</feature>
<gene>
    <name evidence="2" type="ORF">ANE_LOCUS21945</name>
</gene>
<sequence length="184" mass="21601">MPTIGGFGDRFVAVGKVMKGMEFAIEIGNLGPEEERVPFKHIVIADCAHEEKNCPTSSLPDAQKSSQVNLNHLNTRYKLEANRKRNEDPNLDRNREERSAQVLKPKARDYNPSDSRDTHHKDDHRNRYDRKGDYYYQYQSSNQRSDNHPRSQYHNKTGFGHEENAFRRDSSRIRSHYRPQERTN</sequence>
<dbReference type="EMBL" id="CABITT030000007">
    <property type="protein sequence ID" value="VVB11501.1"/>
    <property type="molecule type" value="Genomic_DNA"/>
</dbReference>
<evidence type="ECO:0000313" key="2">
    <source>
        <dbReference type="EMBL" id="VVB11501.1"/>
    </source>
</evidence>
<dbReference type="SUPFAM" id="SSF50891">
    <property type="entry name" value="Cyclophilin-like"/>
    <property type="match status" value="1"/>
</dbReference>